<dbReference type="EMBL" id="CP001325">
    <property type="protein sequence ID" value="ACO63179.1"/>
    <property type="molecule type" value="Genomic_DNA"/>
</dbReference>
<evidence type="ECO:0000256" key="2">
    <source>
        <dbReference type="ARBA" id="ARBA00022840"/>
    </source>
</evidence>
<dbReference type="InterPro" id="IPR001650">
    <property type="entry name" value="Helicase_C-like"/>
</dbReference>
<dbReference type="Gene3D" id="3.40.50.300">
    <property type="entry name" value="P-loop containing nucleotide triphosphate hydrolases"/>
    <property type="match status" value="2"/>
</dbReference>
<dbReference type="SUPFAM" id="SSF52540">
    <property type="entry name" value="P-loop containing nucleoside triphosphate hydrolases"/>
    <property type="match status" value="1"/>
</dbReference>
<evidence type="ECO:0000256" key="3">
    <source>
        <dbReference type="SAM" id="MobiDB-lite"/>
    </source>
</evidence>
<dbReference type="Proteomes" id="UP000002009">
    <property type="component" value="Chromosome 4"/>
</dbReference>
<evidence type="ECO:0008006" key="8">
    <source>
        <dbReference type="Google" id="ProtNLM"/>
    </source>
</evidence>
<feature type="compositionally biased region" description="Low complexity" evidence="3">
    <location>
        <begin position="62"/>
        <end position="77"/>
    </location>
</feature>
<feature type="region of interest" description="Disordered" evidence="3">
    <location>
        <begin position="1"/>
        <end position="126"/>
    </location>
</feature>
<name>C1E4U3_MICCC</name>
<dbReference type="CDD" id="cd18797">
    <property type="entry name" value="SF2_C_Hrq"/>
    <property type="match status" value="1"/>
</dbReference>
<dbReference type="PANTHER" id="PTHR47957">
    <property type="entry name" value="ATP-DEPENDENT HELICASE HRQ1"/>
    <property type="match status" value="1"/>
</dbReference>
<dbReference type="InterPro" id="IPR018973">
    <property type="entry name" value="MZB"/>
</dbReference>
<evidence type="ECO:0000256" key="1">
    <source>
        <dbReference type="ARBA" id="ARBA00022741"/>
    </source>
</evidence>
<dbReference type="OrthoDB" id="18781at2759"/>
<feature type="compositionally biased region" description="Basic and acidic residues" evidence="3">
    <location>
        <begin position="688"/>
        <end position="701"/>
    </location>
</feature>
<dbReference type="Pfam" id="PF00271">
    <property type="entry name" value="Helicase_C"/>
    <property type="match status" value="1"/>
</dbReference>
<accession>C1E4U3</accession>
<dbReference type="PROSITE" id="PS51192">
    <property type="entry name" value="HELICASE_ATP_BIND_1"/>
    <property type="match status" value="1"/>
</dbReference>
<sequence length="880" mass="95470">MEALLLRAGVVPPDAQGGDAAAQTAPDGQDTDSDDGIAVIGARGKRITPGSGSRPEPPPTFATPARGAARGGTTPARVRIAPGSTPRTGGSSARKKRRHDPRPTPPSIPRPTQRPATSAPASPGDDVRAYVESLRSKPQVKHVEWIAPAEERCDGPSGFKLDEATRLVLQEVGVTKLYSHQKEAIHAATKGKRSVVIATPTASGKSLAYAVPLLQRLGEKRSSRAIVLFPLKALANDQLAKFRKFPEAAERLAESGAYEGSTLKKLRGMASITVRTLDGDTKESDRVVIKSEKTQLLLTNPDSLHHYLLPGYQSKKFTKTFWQHLELVVVDEAHTCRGVFGSHVANVFRRVIRLCRACDGPGPEFICTSATIDNPAQLVKQLTTKDPVAVTRNGAPSGEKAMILWQPPELGSIAAEDGSIAENGNGASLVQNRIRCLAFVYARKLTESVCRDVKAILLKAGRQDLIARVDSYRGGYDADLRRNLEGRLASGEVSCLVCTSALEMGIDVGDLDATVHVGVPETAAAMWQQAGRAGRRLGCSLAVVVACERPLDSFYCSHPEALFRRSAEAALIDPSNPAILEQHLACAAFETPIDVKNEADLFDHPEAARAYREQAARNKDEAVRTPFLVALKSQDVKTGAKVIEKVEAHRAMSRVYEGCVYLFQDRQYLVEALDERTRTARCRTNSAHRNESTHPKSHESVTELDADPPRGIAAPRRRRVGYANVRCSVGRARVVERVVGMVAKDQYTFEVRRERAYPPPGLLSADFVTDAVWWDLPDEIVRHKITDTGVLARATFGVVNLCVALVPAFAMCDARDVQGAVRFLRSESGDECAGARMYLYDTCPKGVGLAPKAYESLESLWERALKTVSECPCASGCPSC</sequence>
<dbReference type="SMART" id="SM00490">
    <property type="entry name" value="HELICc"/>
    <property type="match status" value="1"/>
</dbReference>
<dbReference type="GO" id="GO:0043138">
    <property type="term" value="F:3'-5' DNA helicase activity"/>
    <property type="evidence" value="ECO:0007669"/>
    <property type="project" value="TreeGrafter"/>
</dbReference>
<evidence type="ECO:0000259" key="4">
    <source>
        <dbReference type="PROSITE" id="PS51192"/>
    </source>
</evidence>
<dbReference type="GeneID" id="8243206"/>
<dbReference type="PANTHER" id="PTHR47957:SF4">
    <property type="entry name" value="ATP-DEPENDENT HELICASE"/>
    <property type="match status" value="1"/>
</dbReference>
<feature type="domain" description="Helicase C-terminal" evidence="5">
    <location>
        <begin position="428"/>
        <end position="583"/>
    </location>
</feature>
<evidence type="ECO:0000313" key="7">
    <source>
        <dbReference type="Proteomes" id="UP000002009"/>
    </source>
</evidence>
<feature type="compositionally biased region" description="Low complexity" evidence="3">
    <location>
        <begin position="12"/>
        <end position="28"/>
    </location>
</feature>
<feature type="domain" description="Helicase ATP-binding" evidence="4">
    <location>
        <begin position="186"/>
        <end position="390"/>
    </location>
</feature>
<dbReference type="GO" id="GO:0036297">
    <property type="term" value="P:interstrand cross-link repair"/>
    <property type="evidence" value="ECO:0007669"/>
    <property type="project" value="TreeGrafter"/>
</dbReference>
<dbReference type="Pfam" id="PF22982">
    <property type="entry name" value="WHD_HRQ1"/>
    <property type="match status" value="1"/>
</dbReference>
<dbReference type="Pfam" id="PF09369">
    <property type="entry name" value="MZB"/>
    <property type="match status" value="1"/>
</dbReference>
<dbReference type="Pfam" id="PF00270">
    <property type="entry name" value="DEAD"/>
    <property type="match status" value="1"/>
</dbReference>
<keyword evidence="1" id="KW-0547">Nucleotide-binding</keyword>
<dbReference type="SMART" id="SM00487">
    <property type="entry name" value="DEXDc"/>
    <property type="match status" value="1"/>
</dbReference>
<feature type="region of interest" description="Disordered" evidence="3">
    <location>
        <begin position="683"/>
        <end position="710"/>
    </location>
</feature>
<feature type="non-terminal residue" evidence="6">
    <location>
        <position position="880"/>
    </location>
</feature>
<dbReference type="InterPro" id="IPR014001">
    <property type="entry name" value="Helicase_ATP-bd"/>
</dbReference>
<dbReference type="KEGG" id="mis:MICPUN_80832"/>
<dbReference type="GO" id="GO:0006289">
    <property type="term" value="P:nucleotide-excision repair"/>
    <property type="evidence" value="ECO:0007669"/>
    <property type="project" value="TreeGrafter"/>
</dbReference>
<keyword evidence="7" id="KW-1185">Reference proteome</keyword>
<gene>
    <name evidence="6" type="ORF">MICPUN_80832</name>
</gene>
<keyword evidence="2" id="KW-0067">ATP-binding</keyword>
<protein>
    <recommendedName>
        <fullName evidence="8">DEAD/DEAH box helicase</fullName>
    </recommendedName>
</protein>
<dbReference type="RefSeq" id="XP_002501921.1">
    <property type="nucleotide sequence ID" value="XM_002501875.1"/>
</dbReference>
<dbReference type="PROSITE" id="PS51194">
    <property type="entry name" value="HELICASE_CTER"/>
    <property type="match status" value="1"/>
</dbReference>
<proteinExistence type="predicted"/>
<dbReference type="GO" id="GO:0005524">
    <property type="term" value="F:ATP binding"/>
    <property type="evidence" value="ECO:0007669"/>
    <property type="project" value="UniProtKB-KW"/>
</dbReference>
<dbReference type="InterPro" id="IPR055227">
    <property type="entry name" value="HRQ1_WHD"/>
</dbReference>
<dbReference type="GO" id="GO:0005634">
    <property type="term" value="C:nucleus"/>
    <property type="evidence" value="ECO:0007669"/>
    <property type="project" value="TreeGrafter"/>
</dbReference>
<dbReference type="AlphaFoldDB" id="C1E4U3"/>
<dbReference type="InParanoid" id="C1E4U3"/>
<reference evidence="6 7" key="1">
    <citation type="journal article" date="2009" name="Science">
        <title>Green evolution and dynamic adaptations revealed by genomes of the marine picoeukaryotes Micromonas.</title>
        <authorList>
            <person name="Worden A.Z."/>
            <person name="Lee J.H."/>
            <person name="Mock T."/>
            <person name="Rouze P."/>
            <person name="Simmons M.P."/>
            <person name="Aerts A.L."/>
            <person name="Allen A.E."/>
            <person name="Cuvelier M.L."/>
            <person name="Derelle E."/>
            <person name="Everett M.V."/>
            <person name="Foulon E."/>
            <person name="Grimwood J."/>
            <person name="Gundlach H."/>
            <person name="Henrissat B."/>
            <person name="Napoli C."/>
            <person name="McDonald S.M."/>
            <person name="Parker M.S."/>
            <person name="Rombauts S."/>
            <person name="Salamov A."/>
            <person name="Von Dassow P."/>
            <person name="Badger J.H."/>
            <person name="Coutinho P.M."/>
            <person name="Demir E."/>
            <person name="Dubchak I."/>
            <person name="Gentemann C."/>
            <person name="Eikrem W."/>
            <person name="Gready J.E."/>
            <person name="John U."/>
            <person name="Lanier W."/>
            <person name="Lindquist E.A."/>
            <person name="Lucas S."/>
            <person name="Mayer K.F."/>
            <person name="Moreau H."/>
            <person name="Not F."/>
            <person name="Otillar R."/>
            <person name="Panaud O."/>
            <person name="Pangilinan J."/>
            <person name="Paulsen I."/>
            <person name="Piegu B."/>
            <person name="Poliakov A."/>
            <person name="Robbens S."/>
            <person name="Schmutz J."/>
            <person name="Toulza E."/>
            <person name="Wyss T."/>
            <person name="Zelensky A."/>
            <person name="Zhou K."/>
            <person name="Armbrust E.V."/>
            <person name="Bhattacharya D."/>
            <person name="Goodenough U.W."/>
            <person name="Van de Peer Y."/>
            <person name="Grigoriev I.V."/>
        </authorList>
    </citation>
    <scope>NUCLEOTIDE SEQUENCE [LARGE SCALE GENOMIC DNA]</scope>
    <source>
        <strain evidence="7">RCC299 / NOUM17</strain>
    </source>
</reference>
<evidence type="ECO:0000313" key="6">
    <source>
        <dbReference type="EMBL" id="ACO63179.1"/>
    </source>
</evidence>
<dbReference type="eggNOG" id="KOG4150">
    <property type="taxonomic scope" value="Eukaryota"/>
</dbReference>
<dbReference type="CDD" id="cd17923">
    <property type="entry name" value="DEXHc_Hrq1-like"/>
    <property type="match status" value="1"/>
</dbReference>
<organism evidence="6 7">
    <name type="scientific">Micromonas commoda (strain RCC299 / NOUM17 / CCMP2709)</name>
    <name type="common">Picoplanktonic green alga</name>
    <dbReference type="NCBI Taxonomy" id="296587"/>
    <lineage>
        <taxon>Eukaryota</taxon>
        <taxon>Viridiplantae</taxon>
        <taxon>Chlorophyta</taxon>
        <taxon>Mamiellophyceae</taxon>
        <taxon>Mamiellales</taxon>
        <taxon>Mamiellaceae</taxon>
        <taxon>Micromonas</taxon>
    </lineage>
</organism>
<evidence type="ECO:0000259" key="5">
    <source>
        <dbReference type="PROSITE" id="PS51194"/>
    </source>
</evidence>
<dbReference type="InterPro" id="IPR027417">
    <property type="entry name" value="P-loop_NTPase"/>
</dbReference>
<dbReference type="InterPro" id="IPR011545">
    <property type="entry name" value="DEAD/DEAH_box_helicase_dom"/>
</dbReference>
<dbReference type="GO" id="GO:0003676">
    <property type="term" value="F:nucleic acid binding"/>
    <property type="evidence" value="ECO:0007669"/>
    <property type="project" value="InterPro"/>
</dbReference>
<dbReference type="OMA" id="PEFICTS"/>